<dbReference type="EnsemblMetazoa" id="XM_019911632.1">
    <property type="protein sequence ID" value="XP_019767191.1"/>
    <property type="gene ID" value="LOC109542412"/>
</dbReference>
<evidence type="ECO:0000256" key="3">
    <source>
        <dbReference type="ARBA" id="ARBA00004300"/>
    </source>
</evidence>
<evidence type="ECO:0000256" key="10">
    <source>
        <dbReference type="ARBA" id="ARBA00023242"/>
    </source>
</evidence>
<evidence type="ECO:0000256" key="6">
    <source>
        <dbReference type="ARBA" id="ARBA00022490"/>
    </source>
</evidence>
<dbReference type="PANTHER" id="PTHR15487:SF4">
    <property type="entry name" value="ADP-RIBOSYLATION FACTOR-LIKE PROTEIN 2-BINDING PROTEIN"/>
    <property type="match status" value="1"/>
</dbReference>
<evidence type="ECO:0000256" key="2">
    <source>
        <dbReference type="ARBA" id="ARBA00004123"/>
    </source>
</evidence>
<accession>A0AAR5Q257</accession>
<keyword evidence="7 12" id="KW-0969">Cilium</keyword>
<dbReference type="AlphaFoldDB" id="A0AAR5Q257"/>
<dbReference type="GO" id="GO:0051457">
    <property type="term" value="P:maintenance of protein location in nucleus"/>
    <property type="evidence" value="ECO:0007669"/>
    <property type="project" value="TreeGrafter"/>
</dbReference>
<keyword evidence="9 12" id="KW-0206">Cytoskeleton</keyword>
<dbReference type="Gene3D" id="1.20.1520.10">
    <property type="entry name" value="ADP-ribosylation factor-like 2-binding protein, domain"/>
    <property type="match status" value="1"/>
</dbReference>
<keyword evidence="15" id="KW-1185">Reference proteome</keyword>
<keyword evidence="10 12" id="KW-0539">Nucleus</keyword>
<dbReference type="Pfam" id="PF11527">
    <property type="entry name" value="ARL2_Bind_BART"/>
    <property type="match status" value="1"/>
</dbReference>
<reference evidence="15" key="1">
    <citation type="journal article" date="2013" name="Genome Biol.">
        <title>Draft genome of the mountain pine beetle, Dendroctonus ponderosae Hopkins, a major forest pest.</title>
        <authorList>
            <person name="Keeling C.I."/>
            <person name="Yuen M.M."/>
            <person name="Liao N.Y."/>
            <person name="Docking T.R."/>
            <person name="Chan S.K."/>
            <person name="Taylor G.A."/>
            <person name="Palmquist D.L."/>
            <person name="Jackman S.D."/>
            <person name="Nguyen A."/>
            <person name="Li M."/>
            <person name="Henderson H."/>
            <person name="Janes J.K."/>
            <person name="Zhao Y."/>
            <person name="Pandoh P."/>
            <person name="Moore R."/>
            <person name="Sperling F.A."/>
            <person name="Huber D.P."/>
            <person name="Birol I."/>
            <person name="Jones S.J."/>
            <person name="Bohlmann J."/>
        </authorList>
    </citation>
    <scope>NUCLEOTIDE SEQUENCE</scope>
</reference>
<evidence type="ECO:0000256" key="8">
    <source>
        <dbReference type="ARBA" id="ARBA00023128"/>
    </source>
</evidence>
<comment type="similarity">
    <text evidence="4 12">Belongs to the ARL2BP family.</text>
</comment>
<dbReference type="GO" id="GO:0005634">
    <property type="term" value="C:nucleus"/>
    <property type="evidence" value="ECO:0007669"/>
    <property type="project" value="UniProtKB-SubCell"/>
</dbReference>
<keyword evidence="8 12" id="KW-0496">Mitochondrion</keyword>
<evidence type="ECO:0000256" key="5">
    <source>
        <dbReference type="ARBA" id="ARBA00014849"/>
    </source>
</evidence>
<organism evidence="14 15">
    <name type="scientific">Dendroctonus ponderosae</name>
    <name type="common">Mountain pine beetle</name>
    <dbReference type="NCBI Taxonomy" id="77166"/>
    <lineage>
        <taxon>Eukaryota</taxon>
        <taxon>Metazoa</taxon>
        <taxon>Ecdysozoa</taxon>
        <taxon>Arthropoda</taxon>
        <taxon>Hexapoda</taxon>
        <taxon>Insecta</taxon>
        <taxon>Pterygota</taxon>
        <taxon>Neoptera</taxon>
        <taxon>Endopterygota</taxon>
        <taxon>Coleoptera</taxon>
        <taxon>Polyphaga</taxon>
        <taxon>Cucujiformia</taxon>
        <taxon>Curculionidae</taxon>
        <taxon>Scolytinae</taxon>
        <taxon>Dendroctonus</taxon>
    </lineage>
</organism>
<dbReference type="GO" id="GO:0005758">
    <property type="term" value="C:mitochondrial intermembrane space"/>
    <property type="evidence" value="ECO:0007669"/>
    <property type="project" value="UniProtKB-SubCell"/>
</dbReference>
<name>A0AAR5Q257_DENPD</name>
<evidence type="ECO:0000313" key="14">
    <source>
        <dbReference type="EnsemblMetazoa" id="XP_019767191.1"/>
    </source>
</evidence>
<dbReference type="InterPro" id="IPR038849">
    <property type="entry name" value="ARL2BP"/>
</dbReference>
<feature type="domain" description="BART" evidence="13">
    <location>
        <begin position="33"/>
        <end position="145"/>
    </location>
</feature>
<dbReference type="InterPro" id="IPR023379">
    <property type="entry name" value="BART_dom"/>
</dbReference>
<proteinExistence type="inferred from homology"/>
<keyword evidence="11 12" id="KW-0966">Cell projection</keyword>
<dbReference type="Proteomes" id="UP000019118">
    <property type="component" value="Unassembled WGS sequence"/>
</dbReference>
<evidence type="ECO:0000259" key="13">
    <source>
        <dbReference type="Pfam" id="PF11527"/>
    </source>
</evidence>
<dbReference type="KEGG" id="dpa:109542412"/>
<evidence type="ECO:0000256" key="7">
    <source>
        <dbReference type="ARBA" id="ARBA00023069"/>
    </source>
</evidence>
<evidence type="ECO:0000256" key="4">
    <source>
        <dbReference type="ARBA" id="ARBA00009880"/>
    </source>
</evidence>
<dbReference type="GeneID" id="109542412"/>
<evidence type="ECO:0000256" key="12">
    <source>
        <dbReference type="RuleBase" id="RU367099"/>
    </source>
</evidence>
<evidence type="ECO:0000256" key="1">
    <source>
        <dbReference type="ARBA" id="ARBA00004120"/>
    </source>
</evidence>
<keyword evidence="6 12" id="KW-0963">Cytoplasm</keyword>
<evidence type="ECO:0000256" key="9">
    <source>
        <dbReference type="ARBA" id="ARBA00023212"/>
    </source>
</evidence>
<sequence length="170" mass="19809">MTEVDCNCQLGNGIEQNELDISHYCLETAEKSFAEIIGCIESIIISETFAQLQSGFLEQHYREFSEVEENRLVYTEIFNSYQATVEKYIEEQLTCSIPGFDIRGFEMELEKQPEVLDGEIYEMLSTFWDFANFKRMFLDYKTVKEGKGVDFSKDILVTKYSLNQETAFIQ</sequence>
<dbReference type="InterPro" id="IPR042541">
    <property type="entry name" value="BART_sf"/>
</dbReference>
<dbReference type="GO" id="GO:0005929">
    <property type="term" value="C:cilium"/>
    <property type="evidence" value="ECO:0007669"/>
    <property type="project" value="UniProtKB-UniRule"/>
</dbReference>
<comment type="function">
    <text evidence="12">Plays a role as an effector of the ADP-ribosylation factor-like protein 2, ARL2.</text>
</comment>
<protein>
    <recommendedName>
        <fullName evidence="5 12">ADP-ribosylation factor-like protein 2-binding protein</fullName>
        <shortName evidence="12">ARF-like 2-binding protein</shortName>
    </recommendedName>
</protein>
<comment type="subcellular location">
    <subcellularLocation>
        <location evidence="1 12">Cytoplasm</location>
        <location evidence="1 12">Cytoskeleton</location>
        <location evidence="1 12">Cilium basal body</location>
    </subcellularLocation>
    <subcellularLocation>
        <location evidence="3 12">Cytoplasm</location>
        <location evidence="3 12">Cytoskeleton</location>
        <location evidence="3 12">Microtubule organizing center</location>
        <location evidence="3 12">Centrosome</location>
    </subcellularLocation>
    <subcellularLocation>
        <location evidence="12">Cytoplasm</location>
    </subcellularLocation>
    <subcellularLocation>
        <location evidence="2 12">Nucleus</location>
    </subcellularLocation>
    <subcellularLocation>
        <location evidence="12">Mitochondrion intermembrane space</location>
    </subcellularLocation>
</comment>
<reference evidence="14" key="2">
    <citation type="submission" date="2024-08" db="UniProtKB">
        <authorList>
            <consortium name="EnsemblMetazoa"/>
        </authorList>
    </citation>
    <scope>IDENTIFICATION</scope>
</reference>
<dbReference type="GO" id="GO:0005813">
    <property type="term" value="C:centrosome"/>
    <property type="evidence" value="ECO:0007669"/>
    <property type="project" value="UniProtKB-SubCell"/>
</dbReference>
<evidence type="ECO:0000313" key="15">
    <source>
        <dbReference type="Proteomes" id="UP000019118"/>
    </source>
</evidence>
<dbReference type="PANTHER" id="PTHR15487">
    <property type="entry name" value="ADP-RIBOSYLATION FACTOR-LIKE PROTEIN 2-BINDING PROTEIN"/>
    <property type="match status" value="1"/>
</dbReference>
<evidence type="ECO:0000256" key="11">
    <source>
        <dbReference type="ARBA" id="ARBA00023273"/>
    </source>
</evidence>